<dbReference type="InParanoid" id="A0A6L2PXD8"/>
<dbReference type="AlphaFoldDB" id="A0A6L2PXD8"/>
<reference evidence="2" key="1">
    <citation type="submission" date="2020-01" db="EMBL/GenBank/DDBJ databases">
        <title>Draft genome sequence of the Termite Coptotermes fromosanus.</title>
        <authorList>
            <person name="Itakura S."/>
            <person name="Yosikawa Y."/>
            <person name="Umezawa K."/>
        </authorList>
    </citation>
    <scope>NUCLEOTIDE SEQUENCE [LARGE SCALE GENOMIC DNA]</scope>
</reference>
<name>A0A6L2PXD8_COPFO</name>
<dbReference type="Gene3D" id="3.80.10.10">
    <property type="entry name" value="Ribonuclease Inhibitor"/>
    <property type="match status" value="2"/>
</dbReference>
<evidence type="ECO:0000313" key="1">
    <source>
        <dbReference type="EMBL" id="GFG37199.1"/>
    </source>
</evidence>
<comment type="caution">
    <text evidence="1">The sequence shown here is derived from an EMBL/GenBank/DDBJ whole genome shotgun (WGS) entry which is preliminary data.</text>
</comment>
<dbReference type="OrthoDB" id="63112at2759"/>
<dbReference type="InterPro" id="IPR032675">
    <property type="entry name" value="LRR_dom_sf"/>
</dbReference>
<proteinExistence type="predicted"/>
<accession>A0A6L2PXD8</accession>
<sequence length="491" mass="55939">MFLHIQPDNLINLAMEALGDYVCTLCLQFMELYHKGSAHRKLEETCKLLKDLLCDTVPPSIANEVTYKLLRSLDNLYDDLHDFIKEPWCEEILQILVVSVIHPAVTKLNFGSDHLPALTYGYEWNFIVPFVYRAIRDLSSLKQLQIGKLRCADWKNWFLSSFGVAVKLEEFTFICNCDDTVLKIISESCGQLKCLNVYESIYVTDSSIDAILKFQHLVQLNVEKTNISEFGVTRLLEGFANNRVSGFGYTWSCSSQLLSFGCSEITSSHLKLLVDKFPNLIAINLTCDRNCNVSALNRLENLKILRLSCVKFPQIEQLLVTFCNQLQCLDICDVGPINVKAIGETCSTLKCLHITSSDTSSIPAFEENLSPLPGFKSVTCLCLRLEYNPEMVEYVLCQCVNVRVADITIAVGNDNTIIDSVLKRNPLKYLEEFNWWTWSPCKLACLTAKKIIEHCPHLLVLRGPYVWRRCGDIQKLCKDVARVMYFEPQFL</sequence>
<dbReference type="SUPFAM" id="SSF52047">
    <property type="entry name" value="RNI-like"/>
    <property type="match status" value="1"/>
</dbReference>
<dbReference type="Proteomes" id="UP000502823">
    <property type="component" value="Unassembled WGS sequence"/>
</dbReference>
<protein>
    <submittedName>
        <fullName evidence="1">Uncharacterized protein</fullName>
    </submittedName>
</protein>
<gene>
    <name evidence="1" type="ORF">Cfor_09329</name>
</gene>
<evidence type="ECO:0000313" key="2">
    <source>
        <dbReference type="Proteomes" id="UP000502823"/>
    </source>
</evidence>
<keyword evidence="2" id="KW-1185">Reference proteome</keyword>
<dbReference type="EMBL" id="BLKM01006382">
    <property type="protein sequence ID" value="GFG37199.1"/>
    <property type="molecule type" value="Genomic_DNA"/>
</dbReference>
<organism evidence="1 2">
    <name type="scientific">Coptotermes formosanus</name>
    <name type="common">Formosan subterranean termite</name>
    <dbReference type="NCBI Taxonomy" id="36987"/>
    <lineage>
        <taxon>Eukaryota</taxon>
        <taxon>Metazoa</taxon>
        <taxon>Ecdysozoa</taxon>
        <taxon>Arthropoda</taxon>
        <taxon>Hexapoda</taxon>
        <taxon>Insecta</taxon>
        <taxon>Pterygota</taxon>
        <taxon>Neoptera</taxon>
        <taxon>Polyneoptera</taxon>
        <taxon>Dictyoptera</taxon>
        <taxon>Blattodea</taxon>
        <taxon>Blattoidea</taxon>
        <taxon>Termitoidae</taxon>
        <taxon>Rhinotermitidae</taxon>
        <taxon>Coptotermes</taxon>
    </lineage>
</organism>